<feature type="transmembrane region" description="Helical" evidence="1">
    <location>
        <begin position="313"/>
        <end position="333"/>
    </location>
</feature>
<dbReference type="STRING" id="862517.HMPREF9225_0812"/>
<keyword evidence="1" id="KW-0472">Membrane</keyword>
<dbReference type="RefSeq" id="WP_008901627.1">
    <property type="nucleotide sequence ID" value="NZ_GL397071.1"/>
</dbReference>
<comment type="caution">
    <text evidence="3">The sequence shown here is derived from an EMBL/GenBank/DDBJ whole genome shotgun (WGS) entry which is preliminary data.</text>
</comment>
<dbReference type="AlphaFoldDB" id="E0NKX3"/>
<keyword evidence="1" id="KW-1133">Transmembrane helix</keyword>
<keyword evidence="4" id="KW-1185">Reference proteome</keyword>
<evidence type="ECO:0000259" key="2">
    <source>
        <dbReference type="Pfam" id="PF10882"/>
    </source>
</evidence>
<keyword evidence="1" id="KW-0812">Transmembrane</keyword>
<gene>
    <name evidence="3" type="ORF">HMPREF9225_0812</name>
</gene>
<reference evidence="3 4" key="1">
    <citation type="submission" date="2010-07" db="EMBL/GenBank/DDBJ databases">
        <authorList>
            <person name="Muzny D."/>
            <person name="Qin X."/>
            <person name="Deng J."/>
            <person name="Jiang H."/>
            <person name="Liu Y."/>
            <person name="Qu J."/>
            <person name="Song X.-Z."/>
            <person name="Zhang L."/>
            <person name="Thornton R."/>
            <person name="Coyle M."/>
            <person name="Francisco L."/>
            <person name="Jackson L."/>
            <person name="Javaid M."/>
            <person name="Korchina V."/>
            <person name="Kovar C."/>
            <person name="Mata R."/>
            <person name="Mathew T."/>
            <person name="Ngo R."/>
            <person name="Nguyen L."/>
            <person name="Nguyen N."/>
            <person name="Okwuonu G."/>
            <person name="Ongeri F."/>
            <person name="Pham C."/>
            <person name="Simmons D."/>
            <person name="Wilczek-Boney K."/>
            <person name="Hale W."/>
            <person name="Jakkamsetti A."/>
            <person name="Pham P."/>
            <person name="Ruth R."/>
            <person name="San Lucas F."/>
            <person name="Warren J."/>
            <person name="Zhang J."/>
            <person name="Zhao Z."/>
            <person name="Zhou C."/>
            <person name="Zhu D."/>
            <person name="Lee S."/>
            <person name="Bess C."/>
            <person name="Blankenburg K."/>
            <person name="Forbes L."/>
            <person name="Fu Q."/>
            <person name="Gubbala S."/>
            <person name="Hirani K."/>
            <person name="Jayaseelan J.C."/>
            <person name="Lara F."/>
            <person name="Munidasa M."/>
            <person name="Palculict T."/>
            <person name="Patil S."/>
            <person name="Pu L.-L."/>
            <person name="Saada N."/>
            <person name="Tang L."/>
            <person name="Weissenberger G."/>
            <person name="Zhu Y."/>
            <person name="Hemphill L."/>
            <person name="Shang Y."/>
            <person name="Youmans B."/>
            <person name="Ayvaz T."/>
            <person name="Ross M."/>
            <person name="Santibanez J."/>
            <person name="Aqrawi P."/>
            <person name="Gross S."/>
            <person name="Joshi V."/>
            <person name="Fowler G."/>
            <person name="Nazareth L."/>
            <person name="Reid J."/>
            <person name="Worley K."/>
            <person name="Petrosino J."/>
            <person name="Highlander S."/>
            <person name="Gibbs R."/>
        </authorList>
    </citation>
    <scope>NUCLEOTIDE SEQUENCE [LARGE SCALE GENOMIC DNA]</scope>
    <source>
        <strain evidence="3 4">ATCC BAA-1640</strain>
    </source>
</reference>
<feature type="transmembrane region" description="Helical" evidence="1">
    <location>
        <begin position="213"/>
        <end position="235"/>
    </location>
</feature>
<evidence type="ECO:0000313" key="3">
    <source>
        <dbReference type="EMBL" id="EFM25541.1"/>
    </source>
</evidence>
<dbReference type="Pfam" id="PF10882">
    <property type="entry name" value="bPH_5"/>
    <property type="match status" value="1"/>
</dbReference>
<evidence type="ECO:0000313" key="4">
    <source>
        <dbReference type="Proteomes" id="UP000003280"/>
    </source>
</evidence>
<protein>
    <recommendedName>
        <fullName evidence="2">Bacterial Pleckstrin homology domain-containing protein</fullName>
    </recommendedName>
</protein>
<proteinExistence type="predicted"/>
<evidence type="ECO:0000256" key="1">
    <source>
        <dbReference type="SAM" id="Phobius"/>
    </source>
</evidence>
<name>E0NKX3_9FIRM</name>
<dbReference type="EMBL" id="AEEH01000032">
    <property type="protein sequence ID" value="EFM25541.1"/>
    <property type="molecule type" value="Genomic_DNA"/>
</dbReference>
<feature type="transmembrane region" description="Helical" evidence="1">
    <location>
        <begin position="6"/>
        <end position="22"/>
    </location>
</feature>
<feature type="transmembrane region" description="Helical" evidence="1">
    <location>
        <begin position="58"/>
        <end position="75"/>
    </location>
</feature>
<feature type="transmembrane region" description="Helical" evidence="1">
    <location>
        <begin position="81"/>
        <end position="103"/>
    </location>
</feature>
<dbReference type="HOGENOM" id="CLU_615154_0_0_9"/>
<dbReference type="InterPro" id="IPR027783">
    <property type="entry name" value="Bacterial_PH-related"/>
</dbReference>
<feature type="domain" description="Bacterial Pleckstrin homology" evidence="2">
    <location>
        <begin position="340"/>
        <end position="430"/>
    </location>
</feature>
<sequence length="445" mass="51405">MVFMIILLANAYFITIVAYFSQKRNLRYENGYVLATTMSYAQFQSDEVQEILNHEKEMRKKICIVSLFFPLLMFVTKSEAFIMYIFIVSVLGVSMGMGYSTYLSMRKLRALKKSWNVDDAKVLFVDVVANMEIEKAKISKYFYVLPIILLLPSLLKFKINTLAFTIIITGFINVLLFLFFGFILRRRGNTVYTSDRDENIRRNLRAKVYPERVAIILATIFAGITSVLVLAMDGFIGSKFILWYLVAEMAVVLSYTIYLVKSEQKIDEEFISSEDDFYDLFGYNNPNDPRILVPSKLNIGNMEINRGNKAGKAIYLISTILIIALLLSVGYFLTPSTYNYDFRGDRLEIHAKVYSDKIDFSDVEDLELLDEFPKVEMIRTNGAAIESQGYGDFEMKGIGPVRLYIYRNVDKVIHMKTKNKNFYFNLEDDEKTIELYNKIKSNLGE</sequence>
<feature type="transmembrane region" description="Helical" evidence="1">
    <location>
        <begin position="141"/>
        <end position="157"/>
    </location>
</feature>
<feature type="transmembrane region" description="Helical" evidence="1">
    <location>
        <begin position="241"/>
        <end position="260"/>
    </location>
</feature>
<accession>E0NKX3</accession>
<organism evidence="3 4">
    <name type="scientific">Peptoniphilus duerdenii ATCC BAA-1640</name>
    <dbReference type="NCBI Taxonomy" id="862517"/>
    <lineage>
        <taxon>Bacteria</taxon>
        <taxon>Bacillati</taxon>
        <taxon>Bacillota</taxon>
        <taxon>Tissierellia</taxon>
        <taxon>Tissierellales</taxon>
        <taxon>Peptoniphilaceae</taxon>
        <taxon>Peptoniphilus</taxon>
    </lineage>
</organism>
<feature type="transmembrane region" description="Helical" evidence="1">
    <location>
        <begin position="163"/>
        <end position="184"/>
    </location>
</feature>
<dbReference type="OrthoDB" id="157646at2"/>
<dbReference type="eggNOG" id="COG4194">
    <property type="taxonomic scope" value="Bacteria"/>
</dbReference>
<dbReference type="Proteomes" id="UP000003280">
    <property type="component" value="Unassembled WGS sequence"/>
</dbReference>